<keyword evidence="3" id="KW-1185">Reference proteome</keyword>
<evidence type="ECO:0000313" key="2">
    <source>
        <dbReference type="EMBL" id="CAD8129075.1"/>
    </source>
</evidence>
<evidence type="ECO:0000256" key="1">
    <source>
        <dbReference type="SAM" id="Phobius"/>
    </source>
</evidence>
<evidence type="ECO:0008006" key="4">
    <source>
        <dbReference type="Google" id="ProtNLM"/>
    </source>
</evidence>
<keyword evidence="1" id="KW-1133">Transmembrane helix</keyword>
<sequence>MNMRTFILAGNFTLSVIFTIICVMIEIQEKENYFSLILQIIYGISQSTTRHRLFFIQIDDLYQLKNLNKYLQIYLQYQVQQQSNSKVLFFYLLQTNCMPQYIQQLSLYLQLTLQMPFSYKVLLLQIQKSQRLRKLNNLQLIIAMIEQKLELNLNTQQEETRMKLQINCSHCQILVKSNCVLISTTNKNLQIIRIIKLQLLIFGCAKTVYSILRY</sequence>
<reference evidence="2" key="1">
    <citation type="submission" date="2021-01" db="EMBL/GenBank/DDBJ databases">
        <authorList>
            <consortium name="Genoscope - CEA"/>
            <person name="William W."/>
        </authorList>
    </citation>
    <scope>NUCLEOTIDE SEQUENCE</scope>
</reference>
<dbReference type="AlphaFoldDB" id="A0A8S1RQB7"/>
<dbReference type="Proteomes" id="UP000692954">
    <property type="component" value="Unassembled WGS sequence"/>
</dbReference>
<accession>A0A8S1RQB7</accession>
<feature type="transmembrane region" description="Helical" evidence="1">
    <location>
        <begin position="6"/>
        <end position="25"/>
    </location>
</feature>
<gene>
    <name evidence="2" type="ORF">PSON_ATCC_30995.1.T2060013</name>
</gene>
<dbReference type="EMBL" id="CAJJDN010000206">
    <property type="protein sequence ID" value="CAD8129075.1"/>
    <property type="molecule type" value="Genomic_DNA"/>
</dbReference>
<comment type="caution">
    <text evidence="2">The sequence shown here is derived from an EMBL/GenBank/DDBJ whole genome shotgun (WGS) entry which is preliminary data.</text>
</comment>
<protein>
    <recommendedName>
        <fullName evidence="4">Transmembrane protein</fullName>
    </recommendedName>
</protein>
<proteinExistence type="predicted"/>
<organism evidence="2 3">
    <name type="scientific">Paramecium sonneborni</name>
    <dbReference type="NCBI Taxonomy" id="65129"/>
    <lineage>
        <taxon>Eukaryota</taxon>
        <taxon>Sar</taxon>
        <taxon>Alveolata</taxon>
        <taxon>Ciliophora</taxon>
        <taxon>Intramacronucleata</taxon>
        <taxon>Oligohymenophorea</taxon>
        <taxon>Peniculida</taxon>
        <taxon>Parameciidae</taxon>
        <taxon>Paramecium</taxon>
    </lineage>
</organism>
<keyword evidence="1" id="KW-0812">Transmembrane</keyword>
<name>A0A8S1RQB7_9CILI</name>
<evidence type="ECO:0000313" key="3">
    <source>
        <dbReference type="Proteomes" id="UP000692954"/>
    </source>
</evidence>
<keyword evidence="1" id="KW-0472">Membrane</keyword>